<dbReference type="Proteomes" id="UP000253303">
    <property type="component" value="Unassembled WGS sequence"/>
</dbReference>
<dbReference type="AlphaFoldDB" id="A0A366LSW9"/>
<evidence type="ECO:0000313" key="1">
    <source>
        <dbReference type="EMBL" id="RBQ16633.1"/>
    </source>
</evidence>
<dbReference type="EMBL" id="QMEY01000015">
    <property type="protein sequence ID" value="RBQ16633.1"/>
    <property type="molecule type" value="Genomic_DNA"/>
</dbReference>
<organism evidence="1 2">
    <name type="scientific">Spongiactinospora rosea</name>
    <dbReference type="NCBI Taxonomy" id="2248750"/>
    <lineage>
        <taxon>Bacteria</taxon>
        <taxon>Bacillati</taxon>
        <taxon>Actinomycetota</taxon>
        <taxon>Actinomycetes</taxon>
        <taxon>Streptosporangiales</taxon>
        <taxon>Streptosporangiaceae</taxon>
        <taxon>Spongiactinospora</taxon>
    </lineage>
</organism>
<reference evidence="1 2" key="1">
    <citation type="submission" date="2018-06" db="EMBL/GenBank/DDBJ databases">
        <title>Sphaerisporangium craniellae sp. nov., isolated from a marine sponge in the South China Sea.</title>
        <authorList>
            <person name="Li L."/>
        </authorList>
    </citation>
    <scope>NUCLEOTIDE SEQUENCE [LARGE SCALE GENOMIC DNA]</scope>
    <source>
        <strain evidence="1 2">LHW63015</strain>
    </source>
</reference>
<gene>
    <name evidence="1" type="ORF">DP939_28480</name>
</gene>
<protein>
    <submittedName>
        <fullName evidence="1">Uncharacterized protein</fullName>
    </submittedName>
</protein>
<proteinExistence type="predicted"/>
<keyword evidence="2" id="KW-1185">Reference proteome</keyword>
<sequence length="81" mass="8833">MRSAVKAAIDAVDVEGLLEGGAPEDEYAPEIQDLAGRIVAAGGVDRDLVRQVWSHWFGTPSRMTEEKADEVVRLVERRLAG</sequence>
<name>A0A366LSW9_9ACTN</name>
<comment type="caution">
    <text evidence="1">The sequence shown here is derived from an EMBL/GenBank/DDBJ whole genome shotgun (WGS) entry which is preliminary data.</text>
</comment>
<accession>A0A366LSW9</accession>
<evidence type="ECO:0000313" key="2">
    <source>
        <dbReference type="Proteomes" id="UP000253303"/>
    </source>
</evidence>